<dbReference type="RefSeq" id="WP_341840242.1">
    <property type="nucleotide sequence ID" value="NZ_CP149792.1"/>
</dbReference>
<protein>
    <submittedName>
        <fullName evidence="1">Nucleotidyltransferase domain-containing protein</fullName>
    </submittedName>
</protein>
<evidence type="ECO:0000313" key="2">
    <source>
        <dbReference type="Proteomes" id="UP001449657"/>
    </source>
</evidence>
<proteinExistence type="predicted"/>
<name>A0ABZ2Z0P9_9BACT</name>
<reference evidence="1 2" key="1">
    <citation type="submission" date="2024-03" db="EMBL/GenBank/DDBJ databases">
        <title>Chitinophaga caseinilytica sp. nov., a casein hydrolysing bacterium isolated from forest soil.</title>
        <authorList>
            <person name="Lee D.S."/>
            <person name="Han D.M."/>
            <person name="Baek J.H."/>
            <person name="Choi D.G."/>
            <person name="Jeon J.H."/>
            <person name="Jeon C.O."/>
        </authorList>
    </citation>
    <scope>NUCLEOTIDE SEQUENCE [LARGE SCALE GENOMIC DNA]</scope>
    <source>
        <strain evidence="1 2">KACC 19118</strain>
    </source>
</reference>
<keyword evidence="2" id="KW-1185">Reference proteome</keyword>
<sequence length="249" mass="28157">MRQQITTSLQSLAAAHQVKILFACESGSRAWGFPSPDSDYDARFIYVQKPEAYLSLSDAKEHLSLPLTSELDVCGWDLRKALRLLYKSNCTPFEWLQSPVVYMEREGFRESMTDLLPLYFNGRRQIHHYLGIAQGALATMQGKQIGVKKLFYVLRPLLAANWIATKGAYPPMTLQPLLELAPASIQRIVDDLIRWKTEAVESAPVEVPGELMQFMTERMRSLAEAASSENRMSISTAPLDAYFQKMLSC</sequence>
<dbReference type="InterPro" id="IPR018775">
    <property type="entry name" value="RlaP"/>
</dbReference>
<dbReference type="EMBL" id="CP150096">
    <property type="protein sequence ID" value="WZN45490.1"/>
    <property type="molecule type" value="Genomic_DNA"/>
</dbReference>
<accession>A0ABZ2Z0P9</accession>
<dbReference type="Proteomes" id="UP001449657">
    <property type="component" value="Chromosome"/>
</dbReference>
<gene>
    <name evidence="1" type="ORF">WJU22_21565</name>
</gene>
<organism evidence="1 2">
    <name type="scientific">Chitinophaga caseinilytica</name>
    <dbReference type="NCBI Taxonomy" id="2267521"/>
    <lineage>
        <taxon>Bacteria</taxon>
        <taxon>Pseudomonadati</taxon>
        <taxon>Bacteroidota</taxon>
        <taxon>Chitinophagia</taxon>
        <taxon>Chitinophagales</taxon>
        <taxon>Chitinophagaceae</taxon>
        <taxon>Chitinophaga</taxon>
    </lineage>
</organism>
<evidence type="ECO:0000313" key="1">
    <source>
        <dbReference type="EMBL" id="WZN45490.1"/>
    </source>
</evidence>
<dbReference type="PANTHER" id="PTHR34817:SF2">
    <property type="entry name" value="NUCLEOTIDYLTRANSFERASE"/>
    <property type="match status" value="1"/>
</dbReference>
<dbReference type="Pfam" id="PF10127">
    <property type="entry name" value="RlaP"/>
    <property type="match status" value="1"/>
</dbReference>
<dbReference type="PANTHER" id="PTHR34817">
    <property type="entry name" value="NUCLEOTIDYLTRANSFERASE"/>
    <property type="match status" value="1"/>
</dbReference>